<dbReference type="WBParaSite" id="nRc.2.0.1.t33890-RA">
    <property type="protein sequence ID" value="nRc.2.0.1.t33890-RA"/>
    <property type="gene ID" value="nRc.2.0.1.g33890"/>
</dbReference>
<dbReference type="GO" id="GO:0005524">
    <property type="term" value="F:ATP binding"/>
    <property type="evidence" value="ECO:0007669"/>
    <property type="project" value="InterPro"/>
</dbReference>
<proteinExistence type="predicted"/>
<dbReference type="InterPro" id="IPR014042">
    <property type="entry name" value="Glutathione_synthase_a-hlx"/>
</dbReference>
<evidence type="ECO:0000313" key="1">
    <source>
        <dbReference type="Proteomes" id="UP000887565"/>
    </source>
</evidence>
<accession>A0A915K563</accession>
<sequence length="199" mass="23374">MSLPSIAALLDKGTIDQISDYGKDWAQYHIYPNKHHAIYCHLGPLVRHLLEDVVYLRLPSIQGLSYHIYPNKHHAIYCHLGPLVRHLLEDVVYLRLPSIQGLSDFGLLYHKIPFDRHFMKNTLARVLETDTFTKRLYDIYEEVFDSMHRTQPHVLTIQRADYMFHLIDDCPNGDTQELMGDDHDCRSWSSKYVLKQVEK</sequence>
<dbReference type="Gene3D" id="3.30.470.20">
    <property type="entry name" value="ATP-grasp fold, B domain"/>
    <property type="match status" value="1"/>
</dbReference>
<dbReference type="GO" id="GO:0005829">
    <property type="term" value="C:cytosol"/>
    <property type="evidence" value="ECO:0007669"/>
    <property type="project" value="TreeGrafter"/>
</dbReference>
<dbReference type="PANTHER" id="PTHR11130">
    <property type="entry name" value="GLUTATHIONE SYNTHETASE"/>
    <property type="match status" value="1"/>
</dbReference>
<dbReference type="Proteomes" id="UP000887565">
    <property type="component" value="Unplaced"/>
</dbReference>
<dbReference type="InterPro" id="IPR005615">
    <property type="entry name" value="Glutathione_synthase"/>
</dbReference>
<name>A0A915K563_ROMCU</name>
<dbReference type="Gene3D" id="1.10.1080.10">
    <property type="entry name" value="Glutathione Synthetase, Chain A, domain 3"/>
    <property type="match status" value="1"/>
</dbReference>
<organism evidence="1 2">
    <name type="scientific">Romanomermis culicivorax</name>
    <name type="common">Nematode worm</name>
    <dbReference type="NCBI Taxonomy" id="13658"/>
    <lineage>
        <taxon>Eukaryota</taxon>
        <taxon>Metazoa</taxon>
        <taxon>Ecdysozoa</taxon>
        <taxon>Nematoda</taxon>
        <taxon>Enoplea</taxon>
        <taxon>Dorylaimia</taxon>
        <taxon>Mermithida</taxon>
        <taxon>Mermithoidea</taxon>
        <taxon>Mermithidae</taxon>
        <taxon>Romanomermis</taxon>
    </lineage>
</organism>
<dbReference type="GO" id="GO:0004363">
    <property type="term" value="F:glutathione synthase activity"/>
    <property type="evidence" value="ECO:0007669"/>
    <property type="project" value="InterPro"/>
</dbReference>
<dbReference type="SUPFAM" id="SSF56059">
    <property type="entry name" value="Glutathione synthetase ATP-binding domain-like"/>
    <property type="match status" value="1"/>
</dbReference>
<protein>
    <submittedName>
        <fullName evidence="2">Uncharacterized protein</fullName>
    </submittedName>
</protein>
<dbReference type="GO" id="GO:0043295">
    <property type="term" value="F:glutathione binding"/>
    <property type="evidence" value="ECO:0007669"/>
    <property type="project" value="TreeGrafter"/>
</dbReference>
<dbReference type="PANTHER" id="PTHR11130:SF0">
    <property type="entry name" value="GLUTATHIONE SYNTHETASE"/>
    <property type="match status" value="1"/>
</dbReference>
<dbReference type="AlphaFoldDB" id="A0A915K563"/>
<evidence type="ECO:0000313" key="2">
    <source>
        <dbReference type="WBParaSite" id="nRc.2.0.1.t33890-RA"/>
    </source>
</evidence>
<reference evidence="2" key="1">
    <citation type="submission" date="2022-11" db="UniProtKB">
        <authorList>
            <consortium name="WormBaseParasite"/>
        </authorList>
    </citation>
    <scope>IDENTIFICATION</scope>
</reference>
<dbReference type="Pfam" id="PF03917">
    <property type="entry name" value="GSH_synth_ATP"/>
    <property type="match status" value="1"/>
</dbReference>
<keyword evidence="1" id="KW-1185">Reference proteome</keyword>